<dbReference type="InterPro" id="IPR008201">
    <property type="entry name" value="HepT-like"/>
</dbReference>
<keyword evidence="1" id="KW-0597">Phosphoprotein</keyword>
<dbReference type="GO" id="GO:0110001">
    <property type="term" value="C:toxin-antitoxin complex"/>
    <property type="evidence" value="ECO:0007669"/>
    <property type="project" value="InterPro"/>
</dbReference>
<dbReference type="Proteomes" id="UP000614469">
    <property type="component" value="Unassembled WGS sequence"/>
</dbReference>
<evidence type="ECO:0000256" key="3">
    <source>
        <dbReference type="ARBA" id="ARBA00022722"/>
    </source>
</evidence>
<evidence type="ECO:0000256" key="5">
    <source>
        <dbReference type="ARBA" id="ARBA00022801"/>
    </source>
</evidence>
<dbReference type="GO" id="GO:0000166">
    <property type="term" value="F:nucleotide binding"/>
    <property type="evidence" value="ECO:0007669"/>
    <property type="project" value="UniProtKB-KW"/>
</dbReference>
<organism evidence="6 7">
    <name type="scientific">Candidatus Desulfolinea nitratireducens</name>
    <dbReference type="NCBI Taxonomy" id="2841698"/>
    <lineage>
        <taxon>Bacteria</taxon>
        <taxon>Bacillati</taxon>
        <taxon>Chloroflexota</taxon>
        <taxon>Anaerolineae</taxon>
        <taxon>Anaerolineales</taxon>
        <taxon>Anaerolineales incertae sedis</taxon>
        <taxon>Candidatus Desulfolinea</taxon>
    </lineage>
</organism>
<keyword evidence="3" id="KW-0540">Nuclease</keyword>
<proteinExistence type="predicted"/>
<dbReference type="GO" id="GO:0004540">
    <property type="term" value="F:RNA nuclease activity"/>
    <property type="evidence" value="ECO:0007669"/>
    <property type="project" value="InterPro"/>
</dbReference>
<dbReference type="InterPro" id="IPR051813">
    <property type="entry name" value="HepT_RNase_toxin"/>
</dbReference>
<name>A0A8J6TDV0_9CHLR</name>
<evidence type="ECO:0000256" key="2">
    <source>
        <dbReference type="ARBA" id="ARBA00022649"/>
    </source>
</evidence>
<dbReference type="Pfam" id="PF01934">
    <property type="entry name" value="HepT-like"/>
    <property type="match status" value="1"/>
</dbReference>
<comment type="caution">
    <text evidence="6">The sequence shown here is derived from an EMBL/GenBank/DDBJ whole genome shotgun (WGS) entry which is preliminary data.</text>
</comment>
<dbReference type="EMBL" id="JACNJN010000028">
    <property type="protein sequence ID" value="MBC8333838.1"/>
    <property type="molecule type" value="Genomic_DNA"/>
</dbReference>
<evidence type="ECO:0000313" key="6">
    <source>
        <dbReference type="EMBL" id="MBC8333838.1"/>
    </source>
</evidence>
<protein>
    <submittedName>
        <fullName evidence="6">DUF86 domain-containing protein</fullName>
    </submittedName>
</protein>
<evidence type="ECO:0000313" key="7">
    <source>
        <dbReference type="Proteomes" id="UP000614469"/>
    </source>
</evidence>
<dbReference type="AlphaFoldDB" id="A0A8J6TDV0"/>
<keyword evidence="5" id="KW-0378">Hydrolase</keyword>
<gene>
    <name evidence="6" type="ORF">H8E29_01095</name>
</gene>
<dbReference type="PANTHER" id="PTHR34139">
    <property type="entry name" value="UPF0331 PROTEIN MJ0127"/>
    <property type="match status" value="1"/>
</dbReference>
<evidence type="ECO:0000256" key="1">
    <source>
        <dbReference type="ARBA" id="ARBA00022553"/>
    </source>
</evidence>
<accession>A0A8J6TDV0</accession>
<dbReference type="GO" id="GO:0016787">
    <property type="term" value="F:hydrolase activity"/>
    <property type="evidence" value="ECO:0007669"/>
    <property type="project" value="UniProtKB-KW"/>
</dbReference>
<evidence type="ECO:0000256" key="4">
    <source>
        <dbReference type="ARBA" id="ARBA00022741"/>
    </source>
</evidence>
<keyword evidence="4" id="KW-0547">Nucleotide-binding</keyword>
<sequence length="114" mass="13129">MPIEKQNLTYLWDMREAAREITEFMKGISHAKFEKNKQLRYAIERQLTVIGEAANHISGEFQESHADIPWAQIIGQRNVLAHDYGTIMTDRVWHAATVSVPELLKALEKLLPDD</sequence>
<dbReference type="PANTHER" id="PTHR34139:SF1">
    <property type="entry name" value="RNASE MJ1380-RELATED"/>
    <property type="match status" value="1"/>
</dbReference>
<keyword evidence="2" id="KW-1277">Toxin-antitoxin system</keyword>
<reference evidence="6 7" key="1">
    <citation type="submission" date="2020-08" db="EMBL/GenBank/DDBJ databases">
        <title>Bridging the membrane lipid divide: bacteria of the FCB group superphylum have the potential to synthesize archaeal ether lipids.</title>
        <authorList>
            <person name="Villanueva L."/>
            <person name="Von Meijenfeldt F.A.B."/>
            <person name="Westbye A.B."/>
            <person name="Yadav S."/>
            <person name="Hopmans E.C."/>
            <person name="Dutilh B.E."/>
            <person name="Sinninghe Damste J.S."/>
        </authorList>
    </citation>
    <scope>NUCLEOTIDE SEQUENCE [LARGE SCALE GENOMIC DNA]</scope>
    <source>
        <strain evidence="6">NIOZ-UU36</strain>
    </source>
</reference>